<dbReference type="PANTHER" id="PTHR10869:SF246">
    <property type="entry name" value="TRANSMEMBRANE PROLYL 4-HYDROXYLASE"/>
    <property type="match status" value="1"/>
</dbReference>
<reference evidence="7" key="1">
    <citation type="journal article" date="2019" name="MBio">
        <title>Virus Genomes from Deep Sea Sediments Expand the Ocean Megavirome and Support Independent Origins of Viral Gigantism.</title>
        <authorList>
            <person name="Backstrom D."/>
            <person name="Yutin N."/>
            <person name="Jorgensen S.L."/>
            <person name="Dharamshi J."/>
            <person name="Homa F."/>
            <person name="Zaremba-Niedwiedzka K."/>
            <person name="Spang A."/>
            <person name="Wolf Y.I."/>
            <person name="Koonin E.V."/>
            <person name="Ettema T.J."/>
        </authorList>
    </citation>
    <scope>NUCLEOTIDE SEQUENCE</scope>
</reference>
<keyword evidence="3" id="KW-0223">Dioxygenase</keyword>
<dbReference type="EMBL" id="MK500573">
    <property type="protein sequence ID" value="QBK92312.1"/>
    <property type="molecule type" value="Genomic_DNA"/>
</dbReference>
<evidence type="ECO:0000259" key="6">
    <source>
        <dbReference type="PROSITE" id="PS51471"/>
    </source>
</evidence>
<organism evidence="7">
    <name type="scientific">Pithovirus LCPAC304</name>
    <dbReference type="NCBI Taxonomy" id="2506594"/>
    <lineage>
        <taxon>Viruses</taxon>
        <taxon>Pithoviruses</taxon>
    </lineage>
</organism>
<dbReference type="GO" id="GO:0004656">
    <property type="term" value="F:procollagen-proline 4-dioxygenase activity"/>
    <property type="evidence" value="ECO:0007669"/>
    <property type="project" value="TreeGrafter"/>
</dbReference>
<keyword evidence="4" id="KW-0560">Oxidoreductase</keyword>
<comment type="cofactor">
    <cofactor evidence="1">
        <name>L-ascorbate</name>
        <dbReference type="ChEBI" id="CHEBI:38290"/>
    </cofactor>
</comment>
<accession>A0A481ZAC5</accession>
<dbReference type="InterPro" id="IPR045054">
    <property type="entry name" value="P4HA-like"/>
</dbReference>
<evidence type="ECO:0000256" key="4">
    <source>
        <dbReference type="ARBA" id="ARBA00023002"/>
    </source>
</evidence>
<dbReference type="PROSITE" id="PS51471">
    <property type="entry name" value="FE2OG_OXY"/>
    <property type="match status" value="1"/>
</dbReference>
<gene>
    <name evidence="7" type="ORF">LCPAC304_06590</name>
</gene>
<name>A0A481ZAC5_9VIRU</name>
<dbReference type="InterPro" id="IPR044862">
    <property type="entry name" value="Pro_4_hyd_alph_FE2OG_OXY"/>
</dbReference>
<evidence type="ECO:0000256" key="5">
    <source>
        <dbReference type="ARBA" id="ARBA00023004"/>
    </source>
</evidence>
<dbReference type="GO" id="GO:0005506">
    <property type="term" value="F:iron ion binding"/>
    <property type="evidence" value="ECO:0007669"/>
    <property type="project" value="InterPro"/>
</dbReference>
<keyword evidence="2" id="KW-0479">Metal-binding</keyword>
<evidence type="ECO:0000256" key="3">
    <source>
        <dbReference type="ARBA" id="ARBA00022964"/>
    </source>
</evidence>
<keyword evidence="5" id="KW-0408">Iron</keyword>
<proteinExistence type="predicted"/>
<dbReference type="InterPro" id="IPR006620">
    <property type="entry name" value="Pro_4_hyd_alph"/>
</dbReference>
<sequence length="222" mass="25846">MQNKWIDDIDNKENRWVYKPLFPEKFSGAVIYYSPYIVKLKHFLSEKECGWLIEQAKDKYTRSTMWIDGKLAHDPRRTSQSAILTDNGCIKRPYNALLSNIIRRVCILTGCVPGQVEGLMVIKYEVGEEYQEHWDYFEEEDVGALNQRIATFFVYLNDMEPEDGGATVFPRLGLKCIPDRGSALFWWNKYGDQLLEDTKHCGAPVLKGTKYGLNVWIRYPGW</sequence>
<protein>
    <submittedName>
        <fullName evidence="7">2OG-Fe(II) oxygenase superfamily protein</fullName>
    </submittedName>
</protein>
<evidence type="ECO:0000256" key="2">
    <source>
        <dbReference type="ARBA" id="ARBA00022723"/>
    </source>
</evidence>
<feature type="domain" description="Fe2OG dioxygenase" evidence="6">
    <location>
        <begin position="115"/>
        <end position="219"/>
    </location>
</feature>
<evidence type="ECO:0000313" key="7">
    <source>
        <dbReference type="EMBL" id="QBK92312.1"/>
    </source>
</evidence>
<dbReference type="Gene3D" id="2.60.120.620">
    <property type="entry name" value="q2cbj1_9rhob like domain"/>
    <property type="match status" value="1"/>
</dbReference>
<dbReference type="Pfam" id="PF13640">
    <property type="entry name" value="2OG-FeII_Oxy_3"/>
    <property type="match status" value="1"/>
</dbReference>
<dbReference type="SMART" id="SM00702">
    <property type="entry name" value="P4Hc"/>
    <property type="match status" value="1"/>
</dbReference>
<dbReference type="InterPro" id="IPR005123">
    <property type="entry name" value="Oxoglu/Fe-dep_dioxygenase_dom"/>
</dbReference>
<evidence type="ECO:0000256" key="1">
    <source>
        <dbReference type="ARBA" id="ARBA00001961"/>
    </source>
</evidence>
<dbReference type="PANTHER" id="PTHR10869">
    <property type="entry name" value="PROLYL 4-HYDROXYLASE ALPHA SUBUNIT"/>
    <property type="match status" value="1"/>
</dbReference>
<dbReference type="GO" id="GO:0031418">
    <property type="term" value="F:L-ascorbic acid binding"/>
    <property type="evidence" value="ECO:0007669"/>
    <property type="project" value="InterPro"/>
</dbReference>